<evidence type="ECO:0000313" key="8">
    <source>
        <dbReference type="Proteomes" id="UP000800200"/>
    </source>
</evidence>
<dbReference type="InterPro" id="IPR036188">
    <property type="entry name" value="FAD/NAD-bd_sf"/>
</dbReference>
<dbReference type="Gene3D" id="3.50.50.60">
    <property type="entry name" value="FAD/NAD(P)-binding domain"/>
    <property type="match status" value="1"/>
</dbReference>
<evidence type="ECO:0000313" key="7">
    <source>
        <dbReference type="EMBL" id="KAF2189347.1"/>
    </source>
</evidence>
<dbReference type="SUPFAM" id="SSF51905">
    <property type="entry name" value="FAD/NAD(P)-binding domain"/>
    <property type="match status" value="1"/>
</dbReference>
<evidence type="ECO:0000256" key="1">
    <source>
        <dbReference type="ARBA" id="ARBA00007992"/>
    </source>
</evidence>
<reference evidence="7" key="1">
    <citation type="journal article" date="2020" name="Stud. Mycol.">
        <title>101 Dothideomycetes genomes: a test case for predicting lifestyles and emergence of pathogens.</title>
        <authorList>
            <person name="Haridas S."/>
            <person name="Albert R."/>
            <person name="Binder M."/>
            <person name="Bloem J."/>
            <person name="Labutti K."/>
            <person name="Salamov A."/>
            <person name="Andreopoulos B."/>
            <person name="Baker S."/>
            <person name="Barry K."/>
            <person name="Bills G."/>
            <person name="Bluhm B."/>
            <person name="Cannon C."/>
            <person name="Castanera R."/>
            <person name="Culley D."/>
            <person name="Daum C."/>
            <person name="Ezra D."/>
            <person name="Gonzalez J."/>
            <person name="Henrissat B."/>
            <person name="Kuo A."/>
            <person name="Liang C."/>
            <person name="Lipzen A."/>
            <person name="Lutzoni F."/>
            <person name="Magnuson J."/>
            <person name="Mondo S."/>
            <person name="Nolan M."/>
            <person name="Ohm R."/>
            <person name="Pangilinan J."/>
            <person name="Park H.-J."/>
            <person name="Ramirez L."/>
            <person name="Alfaro M."/>
            <person name="Sun H."/>
            <person name="Tritt A."/>
            <person name="Yoshinaga Y."/>
            <person name="Zwiers L.-H."/>
            <person name="Turgeon B."/>
            <person name="Goodwin S."/>
            <person name="Spatafora J."/>
            <person name="Crous P."/>
            <person name="Grigoriev I."/>
        </authorList>
    </citation>
    <scope>NUCLEOTIDE SEQUENCE</scope>
    <source>
        <strain evidence="7">CBS 207.26</strain>
    </source>
</reference>
<protein>
    <submittedName>
        <fullName evidence="7">FAD binding domain-containing protein</fullName>
    </submittedName>
</protein>
<dbReference type="InterPro" id="IPR050562">
    <property type="entry name" value="FAD_mOase_fung"/>
</dbReference>
<dbReference type="AlphaFoldDB" id="A0A6A6EBH4"/>
<keyword evidence="5" id="KW-0472">Membrane</keyword>
<dbReference type="GO" id="GO:0004497">
    <property type="term" value="F:monooxygenase activity"/>
    <property type="evidence" value="ECO:0007669"/>
    <property type="project" value="InterPro"/>
</dbReference>
<keyword evidence="4" id="KW-0560">Oxidoreductase</keyword>
<proteinExistence type="inferred from homology"/>
<keyword evidence="3" id="KW-0274">FAD</keyword>
<keyword evidence="5" id="KW-0812">Transmembrane</keyword>
<evidence type="ECO:0000256" key="2">
    <source>
        <dbReference type="ARBA" id="ARBA00022630"/>
    </source>
</evidence>
<feature type="transmembrane region" description="Helical" evidence="5">
    <location>
        <begin position="562"/>
        <end position="582"/>
    </location>
</feature>
<dbReference type="PANTHER" id="PTHR47356">
    <property type="entry name" value="FAD-DEPENDENT MONOOXYGENASE ASQG-RELATED"/>
    <property type="match status" value="1"/>
</dbReference>
<evidence type="ECO:0000256" key="3">
    <source>
        <dbReference type="ARBA" id="ARBA00022827"/>
    </source>
</evidence>
<feature type="transmembrane region" description="Helical" evidence="5">
    <location>
        <begin position="602"/>
        <end position="622"/>
    </location>
</feature>
<dbReference type="Pfam" id="PF01494">
    <property type="entry name" value="FAD_binding_3"/>
    <property type="match status" value="2"/>
</dbReference>
<keyword evidence="2" id="KW-0285">Flavoprotein</keyword>
<keyword evidence="5" id="KW-1133">Transmembrane helix</keyword>
<dbReference type="InterPro" id="IPR002938">
    <property type="entry name" value="FAD-bd"/>
</dbReference>
<sequence length="814" mass="91510">MSQKHAKVLIAGGSIAGLTLANMLEQISIDYLVLEKYPQIAPDLGASIAIFPNGARILDQIGCWEKIRALLEGADAFKTMAMRNERGETVSEIIDASQHFVKRLGYEPTFIDRQMVIQVLSENIKDKSRILTSKRVLDVEPISGGVRVVTKDGDSFTGEILVGADGIHSTVRREMWRIADQAQPGYFPQKDRTDVPCDYCCIFGISKPTSAFPRYSSQNVLGQNYSYLLASGPNHRIYWFLFKKLSKRSRGLYEKIPRYTAADRDEMAEEHVDDPLTDTLRFGDLYKTRTTATLQALPEVVFSKWHYGRIITIGDAAHKFNPIGGQGGNSAIEDAAVLTNHIFDLRKSKGKASSFTDTDIAIAFESTQTKRHDRASMLMGKSHDLQSLQAMDTFVSKLIARYIIPHSSKEQVLEMISSNVRPAARLGMSNVPTRPHCDLYHDERPATPLGEPKAARLLAFGVFLYLTIVSEAKMRLPNAPLPKDFLGIPPQTHFTGIQLFDQLLNMIVLSFADSISWDDVGHNLQFFYLLSFLLPTFVLWYIEGYRFGNKWSLISWPTFYGVAMNFRGIGVVAPLYFLASIWSTSRTTYDTDVNHHIPESVAQAILPATLIGYGIPTLLIFIPYFPKAHLQNLVALWQFAAILVRFLIIGLSYVYEWRNKKVSTSQVSPDFAIYSLQDGHHLKKAYKVIFLLCLLYHLLVASYISFSRIPALSFVRLLFPGSNSPEEFPESLAAGMFTFLKWDHLFAIMAVVLYGLYSLYELRCSGLVTTKQALAAMCAYLGAQIPVGPGAAIIALWWWREKALRGREWNRLGV</sequence>
<feature type="transmembrane region" description="Helical" evidence="5">
    <location>
        <begin position="685"/>
        <end position="706"/>
    </location>
</feature>
<evidence type="ECO:0000256" key="4">
    <source>
        <dbReference type="ARBA" id="ARBA00023002"/>
    </source>
</evidence>
<feature type="domain" description="FAD-binding" evidence="6">
    <location>
        <begin position="299"/>
        <end position="343"/>
    </location>
</feature>
<dbReference type="OrthoDB" id="2431938at2759"/>
<accession>A0A6A6EBH4</accession>
<feature type="domain" description="FAD-binding" evidence="6">
    <location>
        <begin position="6"/>
        <end position="174"/>
    </location>
</feature>
<dbReference type="Proteomes" id="UP000800200">
    <property type="component" value="Unassembled WGS sequence"/>
</dbReference>
<evidence type="ECO:0000259" key="6">
    <source>
        <dbReference type="Pfam" id="PF01494"/>
    </source>
</evidence>
<feature type="transmembrane region" description="Helical" evidence="5">
    <location>
        <begin position="742"/>
        <end position="760"/>
    </location>
</feature>
<feature type="transmembrane region" description="Helical" evidence="5">
    <location>
        <begin position="772"/>
        <end position="799"/>
    </location>
</feature>
<name>A0A6A6EBH4_9PEZI</name>
<dbReference type="PRINTS" id="PR00420">
    <property type="entry name" value="RNGMNOXGNASE"/>
</dbReference>
<dbReference type="EMBL" id="ML994621">
    <property type="protein sequence ID" value="KAF2189347.1"/>
    <property type="molecule type" value="Genomic_DNA"/>
</dbReference>
<comment type="similarity">
    <text evidence="1">Belongs to the paxM FAD-dependent monooxygenase family.</text>
</comment>
<dbReference type="GO" id="GO:0071949">
    <property type="term" value="F:FAD binding"/>
    <property type="evidence" value="ECO:0007669"/>
    <property type="project" value="InterPro"/>
</dbReference>
<feature type="transmembrane region" description="Helical" evidence="5">
    <location>
        <begin position="524"/>
        <end position="542"/>
    </location>
</feature>
<organism evidence="7 8">
    <name type="scientific">Zopfia rhizophila CBS 207.26</name>
    <dbReference type="NCBI Taxonomy" id="1314779"/>
    <lineage>
        <taxon>Eukaryota</taxon>
        <taxon>Fungi</taxon>
        <taxon>Dikarya</taxon>
        <taxon>Ascomycota</taxon>
        <taxon>Pezizomycotina</taxon>
        <taxon>Dothideomycetes</taxon>
        <taxon>Dothideomycetes incertae sedis</taxon>
        <taxon>Zopfiaceae</taxon>
        <taxon>Zopfia</taxon>
    </lineage>
</organism>
<feature type="transmembrane region" description="Helical" evidence="5">
    <location>
        <begin position="634"/>
        <end position="655"/>
    </location>
</feature>
<keyword evidence="8" id="KW-1185">Reference proteome</keyword>
<gene>
    <name evidence="7" type="ORF">K469DRAFT_659482</name>
</gene>
<evidence type="ECO:0000256" key="5">
    <source>
        <dbReference type="SAM" id="Phobius"/>
    </source>
</evidence>
<dbReference type="PANTHER" id="PTHR47356:SF2">
    <property type="entry name" value="FAD-BINDING DOMAIN-CONTAINING PROTEIN-RELATED"/>
    <property type="match status" value="1"/>
</dbReference>